<dbReference type="GO" id="GO:0016787">
    <property type="term" value="F:hydrolase activity"/>
    <property type="evidence" value="ECO:0007669"/>
    <property type="project" value="UniProtKB-KW"/>
</dbReference>
<dbReference type="Pfam" id="PF00271">
    <property type="entry name" value="Helicase_C"/>
    <property type="match status" value="1"/>
</dbReference>
<comment type="similarity">
    <text evidence="9">Belongs to the DEAD box helicase family.</text>
</comment>
<feature type="compositionally biased region" description="Polar residues" evidence="10">
    <location>
        <begin position="13"/>
        <end position="26"/>
    </location>
</feature>
<keyword evidence="5 9" id="KW-0378">Hydrolase</keyword>
<accession>A0A9P6NHL5</accession>
<keyword evidence="14" id="KW-1185">Reference proteome</keyword>
<dbReference type="GO" id="GO:0003724">
    <property type="term" value="F:RNA helicase activity"/>
    <property type="evidence" value="ECO:0007669"/>
    <property type="project" value="UniProtKB-EC"/>
</dbReference>
<evidence type="ECO:0000256" key="6">
    <source>
        <dbReference type="ARBA" id="ARBA00022806"/>
    </source>
</evidence>
<organism evidence="13 14">
    <name type="scientific">Cronartium quercuum f. sp. fusiforme G11</name>
    <dbReference type="NCBI Taxonomy" id="708437"/>
    <lineage>
        <taxon>Eukaryota</taxon>
        <taxon>Fungi</taxon>
        <taxon>Dikarya</taxon>
        <taxon>Basidiomycota</taxon>
        <taxon>Pucciniomycotina</taxon>
        <taxon>Pucciniomycetes</taxon>
        <taxon>Pucciniales</taxon>
        <taxon>Coleosporiaceae</taxon>
        <taxon>Cronartium</taxon>
    </lineage>
</organism>
<feature type="compositionally biased region" description="Basic and acidic residues" evidence="10">
    <location>
        <begin position="273"/>
        <end position="284"/>
    </location>
</feature>
<dbReference type="PROSITE" id="PS51192">
    <property type="entry name" value="HELICASE_ATP_BIND_1"/>
    <property type="match status" value="1"/>
</dbReference>
<feature type="region of interest" description="Disordered" evidence="10">
    <location>
        <begin position="11"/>
        <end position="101"/>
    </location>
</feature>
<dbReference type="SMART" id="SM00487">
    <property type="entry name" value="DEXDc"/>
    <property type="match status" value="1"/>
</dbReference>
<dbReference type="GO" id="GO:0003723">
    <property type="term" value="F:RNA binding"/>
    <property type="evidence" value="ECO:0007669"/>
    <property type="project" value="UniProtKB-UniRule"/>
</dbReference>
<dbReference type="InterPro" id="IPR000629">
    <property type="entry name" value="RNA-helicase_DEAD-box_CS"/>
</dbReference>
<comment type="domain">
    <text evidence="9">The Q motif is unique to and characteristic of the DEAD box family of RNA helicases and controls ATP binding and hydrolysis.</text>
</comment>
<proteinExistence type="inferred from homology"/>
<dbReference type="InterPro" id="IPR027417">
    <property type="entry name" value="P-loop_NTPase"/>
</dbReference>
<comment type="caution">
    <text evidence="13">The sequence shown here is derived from an EMBL/GenBank/DDBJ whole genome shotgun (WGS) entry which is preliminary data.</text>
</comment>
<dbReference type="PANTHER" id="PTHR24031">
    <property type="entry name" value="RNA HELICASE"/>
    <property type="match status" value="1"/>
</dbReference>
<dbReference type="AlphaFoldDB" id="A0A9P6NHL5"/>
<evidence type="ECO:0000256" key="1">
    <source>
        <dbReference type="ARBA" id="ARBA00004604"/>
    </source>
</evidence>
<keyword evidence="7 9" id="KW-0067">ATP-binding</keyword>
<dbReference type="Pfam" id="PF13959">
    <property type="entry name" value="CTE_SPB4"/>
    <property type="match status" value="1"/>
</dbReference>
<dbReference type="Proteomes" id="UP000886653">
    <property type="component" value="Unassembled WGS sequence"/>
</dbReference>
<dbReference type="GO" id="GO:0005730">
    <property type="term" value="C:nucleolus"/>
    <property type="evidence" value="ECO:0007669"/>
    <property type="project" value="UniProtKB-SubCell"/>
</dbReference>
<dbReference type="Pfam" id="PF00270">
    <property type="entry name" value="DEAD"/>
    <property type="match status" value="2"/>
</dbReference>
<dbReference type="PROSITE" id="PS00039">
    <property type="entry name" value="DEAD_ATP_HELICASE"/>
    <property type="match status" value="1"/>
</dbReference>
<evidence type="ECO:0000313" key="14">
    <source>
        <dbReference type="Proteomes" id="UP000886653"/>
    </source>
</evidence>
<comment type="catalytic activity">
    <reaction evidence="9">
        <text>ATP + H2O = ADP + phosphate + H(+)</text>
        <dbReference type="Rhea" id="RHEA:13065"/>
        <dbReference type="ChEBI" id="CHEBI:15377"/>
        <dbReference type="ChEBI" id="CHEBI:15378"/>
        <dbReference type="ChEBI" id="CHEBI:30616"/>
        <dbReference type="ChEBI" id="CHEBI:43474"/>
        <dbReference type="ChEBI" id="CHEBI:456216"/>
        <dbReference type="EC" id="3.6.4.13"/>
    </reaction>
</comment>
<feature type="domain" description="Helicase C-terminal" evidence="12">
    <location>
        <begin position="515"/>
        <end position="714"/>
    </location>
</feature>
<dbReference type="SMART" id="SM01178">
    <property type="entry name" value="DUF4217"/>
    <property type="match status" value="1"/>
</dbReference>
<feature type="compositionally biased region" description="Polar residues" evidence="10">
    <location>
        <begin position="92"/>
        <end position="101"/>
    </location>
</feature>
<dbReference type="PROSITE" id="PS51194">
    <property type="entry name" value="HELICASE_CTER"/>
    <property type="match status" value="1"/>
</dbReference>
<keyword evidence="2" id="KW-0690">Ribosome biogenesis</keyword>
<feature type="domain" description="Helicase ATP-binding" evidence="11">
    <location>
        <begin position="193"/>
        <end position="465"/>
    </location>
</feature>
<feature type="region of interest" description="Disordered" evidence="10">
    <location>
        <begin position="348"/>
        <end position="378"/>
    </location>
</feature>
<dbReference type="EMBL" id="MU167301">
    <property type="protein sequence ID" value="KAG0144183.1"/>
    <property type="molecule type" value="Genomic_DNA"/>
</dbReference>
<evidence type="ECO:0000256" key="3">
    <source>
        <dbReference type="ARBA" id="ARBA00022552"/>
    </source>
</evidence>
<feature type="compositionally biased region" description="Basic residues" evidence="10">
    <location>
        <begin position="29"/>
        <end position="41"/>
    </location>
</feature>
<sequence>MSDLIFNFEITPNPINRPSKQSTPGNWTHKLKEKRKAKWITKRINNNNQSKSSHPPPPPFEPETSTLPDTESHQRTIDDDDDDGRIRKKSRYQSISTSKEQKNLTPNKLQYISSLFSSTIIPKIILNEEKDIPITIFTPSLSSSNSILSDISIKSNSLNIHPKLIKHLSNCKKLGPILSPTGIQSISWPLLNNHQENIQRDIIIQSQTGSGKTLSYLLPIIQDLLLINQNHHSIKFTREIGTLAIILVPTRELAEQVTNVAINLLSFSNNHNNESKEGDGSKEVSEEEGEEVNAEKTNQLNPRWLVPGTVHGGTNRTHEKARLRRGIPLLVCTPGRLLDHLEKTTALRLAGDPPRPKENQSKNPNHEPLGKQKEEETKEVIDPNLNLRWLVVDEADRLMDMGFEEQMKGILNHLTNREIKAISYWQSKKQEIHQRPKRRTILCSATMPEGVKKLVGLTLNDPITLKANETVTESTNDNLETLQPSKDSNNFSAPSQLTQHYLVTPPKLRLVSLIALLRKITNLKQNNQSEKILVFMSCTTSVDFHFEVFGGLNMSKDSNNDEINDQKEMNEEEREIESIQKSCQLLPNTKIFRLHGNLDLKTRLNSLKEFSKINDNQNSSSILFCTSLAGRGLDVPFVTNVIQYDLPTEGGINEYLHRIGRTARAGQLGKSFSFLLNHEIDWIKVCEETQNPNDQKTQKKDLIKLLQIGVEDILKTGFGNGNFEKDWENRATDVQMAIERWVIMNSENTALASKAFSSHIRAYATHPNQEKHIFNLKKLHLGHLAKSFGLRSSPKQISINYNPKDLLKPISKRQIKLSNRRNQTSIIEEDEEEEKDEENNRFVTLNQFKAKKNGNRLRGPITNTADEFNFGKVADLMMK</sequence>
<dbReference type="OrthoDB" id="422663at2759"/>
<keyword evidence="4 9" id="KW-0547">Nucleotide-binding</keyword>
<keyword evidence="8 9" id="KW-0694">RNA-binding</keyword>
<reference evidence="13" key="1">
    <citation type="submission" date="2013-11" db="EMBL/GenBank/DDBJ databases">
        <title>Genome sequence of the fusiform rust pathogen reveals effectors for host alternation and coevolution with pine.</title>
        <authorList>
            <consortium name="DOE Joint Genome Institute"/>
            <person name="Smith K."/>
            <person name="Pendleton A."/>
            <person name="Kubisiak T."/>
            <person name="Anderson C."/>
            <person name="Salamov A."/>
            <person name="Aerts A."/>
            <person name="Riley R."/>
            <person name="Clum A."/>
            <person name="Lindquist E."/>
            <person name="Ence D."/>
            <person name="Campbell M."/>
            <person name="Kronenberg Z."/>
            <person name="Feau N."/>
            <person name="Dhillon B."/>
            <person name="Hamelin R."/>
            <person name="Burleigh J."/>
            <person name="Smith J."/>
            <person name="Yandell M."/>
            <person name="Nelson C."/>
            <person name="Grigoriev I."/>
            <person name="Davis J."/>
        </authorList>
    </citation>
    <scope>NUCLEOTIDE SEQUENCE</scope>
    <source>
        <strain evidence="13">G11</strain>
    </source>
</reference>
<dbReference type="InterPro" id="IPR014001">
    <property type="entry name" value="Helicase_ATP-bd"/>
</dbReference>
<evidence type="ECO:0000256" key="10">
    <source>
        <dbReference type="SAM" id="MobiDB-lite"/>
    </source>
</evidence>
<keyword evidence="6 9" id="KW-0347">Helicase</keyword>
<dbReference type="InterPro" id="IPR011545">
    <property type="entry name" value="DEAD/DEAH_box_helicase_dom"/>
</dbReference>
<evidence type="ECO:0000256" key="2">
    <source>
        <dbReference type="ARBA" id="ARBA00022517"/>
    </source>
</evidence>
<dbReference type="SUPFAM" id="SSF52540">
    <property type="entry name" value="P-loop containing nucleoside triphosphate hydrolases"/>
    <property type="match status" value="2"/>
</dbReference>
<evidence type="ECO:0000256" key="4">
    <source>
        <dbReference type="ARBA" id="ARBA00022741"/>
    </source>
</evidence>
<evidence type="ECO:0000256" key="5">
    <source>
        <dbReference type="ARBA" id="ARBA00022801"/>
    </source>
</evidence>
<evidence type="ECO:0000259" key="12">
    <source>
        <dbReference type="PROSITE" id="PS51194"/>
    </source>
</evidence>
<feature type="compositionally biased region" description="Basic and acidic residues" evidence="10">
    <location>
        <begin position="354"/>
        <end position="378"/>
    </location>
</feature>
<dbReference type="CDD" id="cd18787">
    <property type="entry name" value="SF2_C_DEAD"/>
    <property type="match status" value="1"/>
</dbReference>
<evidence type="ECO:0000256" key="8">
    <source>
        <dbReference type="ARBA" id="ARBA00022884"/>
    </source>
</evidence>
<gene>
    <name evidence="13" type="ORF">CROQUDRAFT_80273</name>
</gene>
<evidence type="ECO:0000259" key="11">
    <source>
        <dbReference type="PROSITE" id="PS51192"/>
    </source>
</evidence>
<comment type="function">
    <text evidence="9">RNA helicase.</text>
</comment>
<dbReference type="InterPro" id="IPR001650">
    <property type="entry name" value="Helicase_C-like"/>
</dbReference>
<dbReference type="SMART" id="SM00490">
    <property type="entry name" value="HELICc"/>
    <property type="match status" value="1"/>
</dbReference>
<dbReference type="InterPro" id="IPR025313">
    <property type="entry name" value="SPB4-like_CTE"/>
</dbReference>
<protein>
    <recommendedName>
        <fullName evidence="9">ATP-dependent RNA helicase</fullName>
        <ecNumber evidence="9">3.6.4.13</ecNumber>
    </recommendedName>
</protein>
<evidence type="ECO:0000256" key="9">
    <source>
        <dbReference type="RuleBase" id="RU365068"/>
    </source>
</evidence>
<dbReference type="EC" id="3.6.4.13" evidence="9"/>
<name>A0A9P6NHL5_9BASI</name>
<evidence type="ECO:0000313" key="13">
    <source>
        <dbReference type="EMBL" id="KAG0144183.1"/>
    </source>
</evidence>
<comment type="subcellular location">
    <subcellularLocation>
        <location evidence="1">Nucleus</location>
        <location evidence="1">Nucleolus</location>
    </subcellularLocation>
</comment>
<dbReference type="GO" id="GO:0005524">
    <property type="term" value="F:ATP binding"/>
    <property type="evidence" value="ECO:0007669"/>
    <property type="project" value="UniProtKB-UniRule"/>
</dbReference>
<feature type="region of interest" description="Disordered" evidence="10">
    <location>
        <begin position="269"/>
        <end position="319"/>
    </location>
</feature>
<evidence type="ECO:0000256" key="7">
    <source>
        <dbReference type="ARBA" id="ARBA00022840"/>
    </source>
</evidence>
<dbReference type="GO" id="GO:0006364">
    <property type="term" value="P:rRNA processing"/>
    <property type="evidence" value="ECO:0007669"/>
    <property type="project" value="UniProtKB-KW"/>
</dbReference>
<dbReference type="Gene3D" id="3.40.50.300">
    <property type="entry name" value="P-loop containing nucleotide triphosphate hydrolases"/>
    <property type="match status" value="2"/>
</dbReference>
<keyword evidence="3" id="KW-0698">rRNA processing</keyword>
<feature type="compositionally biased region" description="Polar residues" evidence="10">
    <location>
        <begin position="43"/>
        <end position="53"/>
    </location>
</feature>